<feature type="compositionally biased region" description="Acidic residues" evidence="1">
    <location>
        <begin position="1"/>
        <end position="13"/>
    </location>
</feature>
<proteinExistence type="predicted"/>
<feature type="compositionally biased region" description="Polar residues" evidence="1">
    <location>
        <begin position="457"/>
        <end position="467"/>
    </location>
</feature>
<feature type="region of interest" description="Disordered" evidence="1">
    <location>
        <begin position="697"/>
        <end position="718"/>
    </location>
</feature>
<evidence type="ECO:0000313" key="2">
    <source>
        <dbReference type="EMBL" id="GAW10135.1"/>
    </source>
</evidence>
<protein>
    <submittedName>
        <fullName evidence="2">Uncharacterized protein</fullName>
    </submittedName>
</protein>
<feature type="compositionally biased region" description="Basic and acidic residues" evidence="1">
    <location>
        <begin position="550"/>
        <end position="563"/>
    </location>
</feature>
<feature type="compositionally biased region" description="Polar residues" evidence="1">
    <location>
        <begin position="605"/>
        <end position="615"/>
    </location>
</feature>
<dbReference type="Proteomes" id="UP000188533">
    <property type="component" value="Unassembled WGS sequence"/>
</dbReference>
<feature type="compositionally biased region" description="Polar residues" evidence="1">
    <location>
        <begin position="479"/>
        <end position="511"/>
    </location>
</feature>
<accession>A0A1Q3ESG2</accession>
<feature type="region of interest" description="Disordered" evidence="1">
    <location>
        <begin position="220"/>
        <end position="247"/>
    </location>
</feature>
<feature type="region of interest" description="Disordered" evidence="1">
    <location>
        <begin position="1"/>
        <end position="58"/>
    </location>
</feature>
<gene>
    <name evidence="2" type="ORF">LENED_012368</name>
</gene>
<reference evidence="2 3" key="1">
    <citation type="submission" date="2016-08" db="EMBL/GenBank/DDBJ databases">
        <authorList>
            <consortium name="Lentinula edodes genome sequencing consortium"/>
            <person name="Sakamoto Y."/>
            <person name="Nakade K."/>
            <person name="Sato S."/>
            <person name="Yoshida Y."/>
            <person name="Miyazaki K."/>
            <person name="Natsume S."/>
            <person name="Konno N."/>
        </authorList>
    </citation>
    <scope>NUCLEOTIDE SEQUENCE [LARGE SCALE GENOMIC DNA]</scope>
    <source>
        <strain evidence="2 3">NBRC 111202</strain>
    </source>
</reference>
<dbReference type="EMBL" id="BDGU01001571">
    <property type="protein sequence ID" value="GAW10135.1"/>
    <property type="molecule type" value="Genomic_DNA"/>
</dbReference>
<feature type="region of interest" description="Disordered" evidence="1">
    <location>
        <begin position="309"/>
        <end position="360"/>
    </location>
</feature>
<keyword evidence="3" id="KW-1185">Reference proteome</keyword>
<feature type="compositionally biased region" description="Low complexity" evidence="1">
    <location>
        <begin position="432"/>
        <end position="444"/>
    </location>
</feature>
<evidence type="ECO:0000313" key="3">
    <source>
        <dbReference type="Proteomes" id="UP000188533"/>
    </source>
</evidence>
<feature type="compositionally biased region" description="Low complexity" evidence="1">
    <location>
        <begin position="528"/>
        <end position="540"/>
    </location>
</feature>
<feature type="compositionally biased region" description="Polar residues" evidence="1">
    <location>
        <begin position="666"/>
        <end position="677"/>
    </location>
</feature>
<comment type="caution">
    <text evidence="2">The sequence shown here is derived from an EMBL/GenBank/DDBJ whole genome shotgun (WGS) entry which is preliminary data.</text>
</comment>
<name>A0A1Q3ESG2_LENED</name>
<dbReference type="AlphaFoldDB" id="A0A1Q3ESG2"/>
<feature type="region of interest" description="Disordered" evidence="1">
    <location>
        <begin position="410"/>
        <end position="677"/>
    </location>
</feature>
<evidence type="ECO:0000256" key="1">
    <source>
        <dbReference type="SAM" id="MobiDB-lite"/>
    </source>
</evidence>
<reference evidence="2 3" key="2">
    <citation type="submission" date="2017-02" db="EMBL/GenBank/DDBJ databases">
        <title>A genome survey and senescence transcriptome analysis in Lentinula edodes.</title>
        <authorList>
            <person name="Sakamoto Y."/>
            <person name="Nakade K."/>
            <person name="Sato S."/>
            <person name="Yoshida Y."/>
            <person name="Miyazaki K."/>
            <person name="Natsume S."/>
            <person name="Konno N."/>
        </authorList>
    </citation>
    <scope>NUCLEOTIDE SEQUENCE [LARGE SCALE GENOMIC DNA]</scope>
    <source>
        <strain evidence="2 3">NBRC 111202</strain>
    </source>
</reference>
<feature type="compositionally biased region" description="Polar residues" evidence="1">
    <location>
        <begin position="697"/>
        <end position="716"/>
    </location>
</feature>
<sequence length="820" mass="85781">MKTVEELSDDDETRVDSGEHDNFHDDDFGTSEKDEKHESKKGDDVVNDDNKRQAETVTVNDEEEVASIAIDGEAMASFTATTWGSHNPGDIIVEDAKTALVAAHGDAAGANIGLGAIAGSSEIVTTAQVDDSEDIPLSKLVPSNTLYPGAADDTDQTALEFATTTTSEAPEPSIEVPLDTAAAHNDLKEESPAANTTNTLIHTSEGKGIISTSTANEATLEPGAAEHTPSLLPEDNTQSVSDQSESIQAQALEQTENKVTIKPEDEMQAVSNGPVLTKTPLPEILDKGMSTVPAPQVDSESLVQVEAPLPEKSEDTNASILPAGDVSNSLTQDNAISSTNPRDTNSLTVDSGDQVTSDHLSTELVPEISSQQHKDTEAATPIQDDKVATGEGNTEPSSAIVPQAEALVAETPGKGDDSKPLVTLLRDTEAGTQEPLTTTQQETLSVLSPLKDEIRAASNSNGVQPETPNDPKILDGTDHVSSSDSPKVTKTSLENTTSTQVVVTVEGSTPDVQPLEADTPNKGEDALPSNVNPTSNNPVTIGDDSPSGGNHDEGKSLDSKGEEPNLDAAPPVPDKDANVEPAQSLSPSTLDTPPPVPEKDANVEPAQSLSPSTAQAPPDVSASPLPGEETKTVVPESSKKSKTEGPLQFPDGDTYTKNEEEVIPGISTTKNDSDTSNPTKLSIEVLLPVLTPDSATNTVVPTVTKPGSTPEVSSLNPPDPGISHTEPDFFQSLSFNFGGGGDTDNTFQFGRGALEHTTTDHDSTLSKDYSHIWDAAQFLDATGAAARDAVNNLDLSAFSDDDEFFDLPEGSQGEGGFIAH</sequence>
<feature type="compositionally biased region" description="Basic and acidic residues" evidence="1">
    <location>
        <begin position="14"/>
        <end position="54"/>
    </location>
</feature>
<organism evidence="2 3">
    <name type="scientific">Lentinula edodes</name>
    <name type="common">Shiitake mushroom</name>
    <name type="synonym">Lentinus edodes</name>
    <dbReference type="NCBI Taxonomy" id="5353"/>
    <lineage>
        <taxon>Eukaryota</taxon>
        <taxon>Fungi</taxon>
        <taxon>Dikarya</taxon>
        <taxon>Basidiomycota</taxon>
        <taxon>Agaricomycotina</taxon>
        <taxon>Agaricomycetes</taxon>
        <taxon>Agaricomycetidae</taxon>
        <taxon>Agaricales</taxon>
        <taxon>Marasmiineae</taxon>
        <taxon>Omphalotaceae</taxon>
        <taxon>Lentinula</taxon>
    </lineage>
</organism>
<feature type="compositionally biased region" description="Polar residues" evidence="1">
    <location>
        <begin position="235"/>
        <end position="247"/>
    </location>
</feature>
<feature type="compositionally biased region" description="Polar residues" evidence="1">
    <location>
        <begin position="326"/>
        <end position="359"/>
    </location>
</feature>